<sequence length="184" mass="20054">STINGSITDSPTDEESPYSSHLTSPATPASFYSVIPVSSSLSNLLERPRMINVIPEGAVDPNNLVSATTLNDFDNSQSPSSPSSSQYVDHVPDIPASPLLNQHAQLEQKIQTLELKLVEYRSITKTREEGYTDNDGDERPGSELSNDEIKEAIGKYSSTVASLKQSITRFRKLVFKAASDPIIL</sequence>
<organism evidence="1 2">
    <name type="scientific">Scutellospora calospora</name>
    <dbReference type="NCBI Taxonomy" id="85575"/>
    <lineage>
        <taxon>Eukaryota</taxon>
        <taxon>Fungi</taxon>
        <taxon>Fungi incertae sedis</taxon>
        <taxon>Mucoromycota</taxon>
        <taxon>Glomeromycotina</taxon>
        <taxon>Glomeromycetes</taxon>
        <taxon>Diversisporales</taxon>
        <taxon>Gigasporaceae</taxon>
        <taxon>Scutellospora</taxon>
    </lineage>
</organism>
<comment type="caution">
    <text evidence="1">The sequence shown here is derived from an EMBL/GenBank/DDBJ whole genome shotgun (WGS) entry which is preliminary data.</text>
</comment>
<dbReference type="Proteomes" id="UP000789860">
    <property type="component" value="Unassembled WGS sequence"/>
</dbReference>
<reference evidence="1" key="1">
    <citation type="submission" date="2021-06" db="EMBL/GenBank/DDBJ databases">
        <authorList>
            <person name="Kallberg Y."/>
            <person name="Tangrot J."/>
            <person name="Rosling A."/>
        </authorList>
    </citation>
    <scope>NUCLEOTIDE SEQUENCE</scope>
    <source>
        <strain evidence="1">AU212A</strain>
    </source>
</reference>
<evidence type="ECO:0000313" key="2">
    <source>
        <dbReference type="Proteomes" id="UP000789860"/>
    </source>
</evidence>
<protein>
    <submittedName>
        <fullName evidence="1">1427_t:CDS:1</fullName>
    </submittedName>
</protein>
<proteinExistence type="predicted"/>
<accession>A0ACA9PSI3</accession>
<keyword evidence="2" id="KW-1185">Reference proteome</keyword>
<gene>
    <name evidence="1" type="ORF">SCALOS_LOCUS11187</name>
</gene>
<feature type="non-terminal residue" evidence="1">
    <location>
        <position position="184"/>
    </location>
</feature>
<name>A0ACA9PSI3_9GLOM</name>
<evidence type="ECO:0000313" key="1">
    <source>
        <dbReference type="EMBL" id="CAG8719019.1"/>
    </source>
</evidence>
<feature type="non-terminal residue" evidence="1">
    <location>
        <position position="1"/>
    </location>
</feature>
<dbReference type="EMBL" id="CAJVPM010046556">
    <property type="protein sequence ID" value="CAG8719019.1"/>
    <property type="molecule type" value="Genomic_DNA"/>
</dbReference>